<dbReference type="InterPro" id="IPR047907">
    <property type="entry name" value="CD1375-like"/>
</dbReference>
<gene>
    <name evidence="1" type="ORF">BSK56_22990</name>
</gene>
<organism evidence="1 2">
    <name type="scientific">Paenibacillus borealis</name>
    <dbReference type="NCBI Taxonomy" id="160799"/>
    <lineage>
        <taxon>Bacteria</taxon>
        <taxon>Bacillati</taxon>
        <taxon>Bacillota</taxon>
        <taxon>Bacilli</taxon>
        <taxon>Bacillales</taxon>
        <taxon>Paenibacillaceae</taxon>
        <taxon>Paenibacillus</taxon>
    </lineage>
</organism>
<dbReference type="EMBL" id="MPTB01000033">
    <property type="protein sequence ID" value="OMD43880.1"/>
    <property type="molecule type" value="Genomic_DNA"/>
</dbReference>
<accession>A0ABX3H4M7</accession>
<protein>
    <recommendedName>
        <fullName evidence="3">Transposase</fullName>
    </recommendedName>
</protein>
<proteinExistence type="predicted"/>
<reference evidence="1 2" key="1">
    <citation type="submission" date="2016-10" db="EMBL/GenBank/DDBJ databases">
        <title>Paenibacillus species isolates.</title>
        <authorList>
            <person name="Beno S.M."/>
        </authorList>
    </citation>
    <scope>NUCLEOTIDE SEQUENCE [LARGE SCALE GENOMIC DNA]</scope>
    <source>
        <strain evidence="1 2">FSL H7-0744</strain>
    </source>
</reference>
<keyword evidence="2" id="KW-1185">Reference proteome</keyword>
<name>A0ABX3H4M7_PAEBO</name>
<dbReference type="NCBIfam" id="NF040910">
    <property type="entry name" value="CD1375_fam"/>
    <property type="match status" value="1"/>
</dbReference>
<comment type="caution">
    <text evidence="1">The sequence shown here is derived from an EMBL/GenBank/DDBJ whole genome shotgun (WGS) entry which is preliminary data.</text>
</comment>
<evidence type="ECO:0000313" key="1">
    <source>
        <dbReference type="EMBL" id="OMD43880.1"/>
    </source>
</evidence>
<sequence length="64" mass="6760">MAGLLVSGGLRLMKGGDTMSVIYALLIIKGLKTYAQVPAKLQPEVKTYLAASDLDENGEPLPAK</sequence>
<dbReference type="Proteomes" id="UP000187412">
    <property type="component" value="Unassembled WGS sequence"/>
</dbReference>
<evidence type="ECO:0000313" key="2">
    <source>
        <dbReference type="Proteomes" id="UP000187412"/>
    </source>
</evidence>
<evidence type="ECO:0008006" key="3">
    <source>
        <dbReference type="Google" id="ProtNLM"/>
    </source>
</evidence>